<feature type="domain" description="Response regulatory" evidence="4">
    <location>
        <begin position="7"/>
        <end position="121"/>
    </location>
</feature>
<keyword evidence="1 3" id="KW-0597">Phosphoprotein</keyword>
<evidence type="ECO:0000256" key="1">
    <source>
        <dbReference type="ARBA" id="ARBA00022553"/>
    </source>
</evidence>
<dbReference type="CDD" id="cd00156">
    <property type="entry name" value="REC"/>
    <property type="match status" value="1"/>
</dbReference>
<reference evidence="5 6" key="1">
    <citation type="journal article" date="2016" name="Nat. Commun.">
        <title>Thousands of microbial genomes shed light on interconnected biogeochemical processes in an aquifer system.</title>
        <authorList>
            <person name="Anantharaman K."/>
            <person name="Brown C.T."/>
            <person name="Hug L.A."/>
            <person name="Sharon I."/>
            <person name="Castelle C.J."/>
            <person name="Probst A.J."/>
            <person name="Thomas B.C."/>
            <person name="Singh A."/>
            <person name="Wilkins M.J."/>
            <person name="Karaoz U."/>
            <person name="Brodie E.L."/>
            <person name="Williams K.H."/>
            <person name="Hubbard S.S."/>
            <person name="Banfield J.F."/>
        </authorList>
    </citation>
    <scope>NUCLEOTIDE SEQUENCE [LARGE SCALE GENOMIC DNA]</scope>
</reference>
<organism evidence="5 6">
    <name type="scientific">Candidatus Magasanikbacteria bacterium RIFCSPHIGHO2_01_FULL_33_34</name>
    <dbReference type="NCBI Taxonomy" id="1798671"/>
    <lineage>
        <taxon>Bacteria</taxon>
        <taxon>Candidatus Magasanikiibacteriota</taxon>
    </lineage>
</organism>
<evidence type="ECO:0000256" key="3">
    <source>
        <dbReference type="PROSITE-ProRule" id="PRU00169"/>
    </source>
</evidence>
<dbReference type="PANTHER" id="PTHR44591">
    <property type="entry name" value="STRESS RESPONSE REGULATOR PROTEIN 1"/>
    <property type="match status" value="1"/>
</dbReference>
<dbReference type="PANTHER" id="PTHR44591:SF14">
    <property type="entry name" value="PROTEIN PILG"/>
    <property type="match status" value="1"/>
</dbReference>
<dbReference type="AlphaFoldDB" id="A0A1F6LJ45"/>
<protein>
    <recommendedName>
        <fullName evidence="4">Response regulatory domain-containing protein</fullName>
    </recommendedName>
</protein>
<evidence type="ECO:0000256" key="2">
    <source>
        <dbReference type="ARBA" id="ARBA00023012"/>
    </source>
</evidence>
<name>A0A1F6LJ45_9BACT</name>
<feature type="modified residue" description="4-aspartylphosphate" evidence="3">
    <location>
        <position position="56"/>
    </location>
</feature>
<dbReference type="Pfam" id="PF00072">
    <property type="entry name" value="Response_reg"/>
    <property type="match status" value="1"/>
</dbReference>
<dbReference type="InterPro" id="IPR011006">
    <property type="entry name" value="CheY-like_superfamily"/>
</dbReference>
<evidence type="ECO:0000313" key="5">
    <source>
        <dbReference type="EMBL" id="OGH59335.1"/>
    </source>
</evidence>
<comment type="caution">
    <text evidence="5">The sequence shown here is derived from an EMBL/GenBank/DDBJ whole genome shotgun (WGS) entry which is preliminary data.</text>
</comment>
<evidence type="ECO:0000313" key="6">
    <source>
        <dbReference type="Proteomes" id="UP000177067"/>
    </source>
</evidence>
<dbReference type="InterPro" id="IPR001789">
    <property type="entry name" value="Sig_transdc_resp-reg_receiver"/>
</dbReference>
<dbReference type="GO" id="GO:0000160">
    <property type="term" value="P:phosphorelay signal transduction system"/>
    <property type="evidence" value="ECO:0007669"/>
    <property type="project" value="UniProtKB-KW"/>
</dbReference>
<dbReference type="Gene3D" id="3.40.50.2300">
    <property type="match status" value="1"/>
</dbReference>
<gene>
    <name evidence="5" type="ORF">A2725_00695</name>
</gene>
<dbReference type="SMART" id="SM00448">
    <property type="entry name" value="REC"/>
    <property type="match status" value="1"/>
</dbReference>
<dbReference type="PROSITE" id="PS50110">
    <property type="entry name" value="RESPONSE_REGULATORY"/>
    <property type="match status" value="1"/>
</dbReference>
<dbReference type="Proteomes" id="UP000177067">
    <property type="component" value="Unassembled WGS sequence"/>
</dbReference>
<evidence type="ECO:0000259" key="4">
    <source>
        <dbReference type="PROSITE" id="PS50110"/>
    </source>
</evidence>
<keyword evidence="2" id="KW-0902">Two-component regulatory system</keyword>
<dbReference type="InterPro" id="IPR050595">
    <property type="entry name" value="Bact_response_regulator"/>
</dbReference>
<dbReference type="EMBL" id="MFPS01000007">
    <property type="protein sequence ID" value="OGH59335.1"/>
    <property type="molecule type" value="Genomic_DNA"/>
</dbReference>
<accession>A0A1F6LJ45</accession>
<sequence>MVKELEKILLVEDNKPIAKALSIKLKENGYDVVIANDGKEALEKLRDDKFGLLLLDLIMPEMDGFAFLEEFNKKNIKAGVIVVSNIGTMESKERLKGMGVYDYLVKSDYKLEEIVKKIDAYFKKE</sequence>
<proteinExistence type="predicted"/>
<dbReference type="SUPFAM" id="SSF52172">
    <property type="entry name" value="CheY-like"/>
    <property type="match status" value="1"/>
</dbReference>